<sequence>MEMVKGRRKTAEGKIKMMICNRIGKCDSLGCSHSKPHKFRSNGWHNGLSPCDTHCAGYKGQTCKEIKDGTK</sequence>
<organism evidence="1">
    <name type="scientific">marine sediment metagenome</name>
    <dbReference type="NCBI Taxonomy" id="412755"/>
    <lineage>
        <taxon>unclassified sequences</taxon>
        <taxon>metagenomes</taxon>
        <taxon>ecological metagenomes</taxon>
    </lineage>
</organism>
<proteinExistence type="predicted"/>
<gene>
    <name evidence="1" type="ORF">LCGC14_1117320</name>
</gene>
<name>A0A0F9M4W2_9ZZZZ</name>
<comment type="caution">
    <text evidence="1">The sequence shown here is derived from an EMBL/GenBank/DDBJ whole genome shotgun (WGS) entry which is preliminary data.</text>
</comment>
<evidence type="ECO:0000313" key="1">
    <source>
        <dbReference type="EMBL" id="KKN02455.1"/>
    </source>
</evidence>
<dbReference type="EMBL" id="LAZR01005145">
    <property type="protein sequence ID" value="KKN02455.1"/>
    <property type="molecule type" value="Genomic_DNA"/>
</dbReference>
<protein>
    <submittedName>
        <fullName evidence="1">Uncharacterized protein</fullName>
    </submittedName>
</protein>
<reference evidence="1" key="1">
    <citation type="journal article" date="2015" name="Nature">
        <title>Complex archaea that bridge the gap between prokaryotes and eukaryotes.</title>
        <authorList>
            <person name="Spang A."/>
            <person name="Saw J.H."/>
            <person name="Jorgensen S.L."/>
            <person name="Zaremba-Niedzwiedzka K."/>
            <person name="Martijn J."/>
            <person name="Lind A.E."/>
            <person name="van Eijk R."/>
            <person name="Schleper C."/>
            <person name="Guy L."/>
            <person name="Ettema T.J."/>
        </authorList>
    </citation>
    <scope>NUCLEOTIDE SEQUENCE</scope>
</reference>
<dbReference type="AlphaFoldDB" id="A0A0F9M4W2"/>
<accession>A0A0F9M4W2</accession>